<feature type="compositionally biased region" description="Basic and acidic residues" evidence="1">
    <location>
        <begin position="58"/>
        <end position="72"/>
    </location>
</feature>
<organism evidence="2 3">
    <name type="scientific">Jiella pelagia</name>
    <dbReference type="NCBI Taxonomy" id="2986949"/>
    <lineage>
        <taxon>Bacteria</taxon>
        <taxon>Pseudomonadati</taxon>
        <taxon>Pseudomonadota</taxon>
        <taxon>Alphaproteobacteria</taxon>
        <taxon>Hyphomicrobiales</taxon>
        <taxon>Aurantimonadaceae</taxon>
        <taxon>Jiella</taxon>
    </lineage>
</organism>
<dbReference type="EMBL" id="CP114029">
    <property type="protein sequence ID" value="WAP68712.1"/>
    <property type="molecule type" value="Genomic_DNA"/>
</dbReference>
<evidence type="ECO:0000313" key="3">
    <source>
        <dbReference type="Proteomes" id="UP001164020"/>
    </source>
</evidence>
<dbReference type="RefSeq" id="WP_268881144.1">
    <property type="nucleotide sequence ID" value="NZ_CP114029.1"/>
</dbReference>
<name>A0ABY7BZ10_9HYPH</name>
<dbReference type="Proteomes" id="UP001164020">
    <property type="component" value="Chromosome"/>
</dbReference>
<protein>
    <submittedName>
        <fullName evidence="2">Uncharacterized protein</fullName>
    </submittedName>
</protein>
<evidence type="ECO:0000313" key="2">
    <source>
        <dbReference type="EMBL" id="WAP68712.1"/>
    </source>
</evidence>
<proteinExistence type="predicted"/>
<gene>
    <name evidence="2" type="ORF">OH818_26235</name>
</gene>
<feature type="region of interest" description="Disordered" evidence="1">
    <location>
        <begin position="31"/>
        <end position="72"/>
    </location>
</feature>
<reference evidence="2" key="1">
    <citation type="submission" date="2022-12" db="EMBL/GenBank/DDBJ databases">
        <title>Jiella pelagia sp. nov., isolated from phosphonate enriched culture of Northwest Pacific surface seawater.</title>
        <authorList>
            <person name="Shin D.Y."/>
            <person name="Hwang C.Y."/>
        </authorList>
    </citation>
    <scope>NUCLEOTIDE SEQUENCE</scope>
    <source>
        <strain evidence="2">HL-NP1</strain>
    </source>
</reference>
<evidence type="ECO:0000256" key="1">
    <source>
        <dbReference type="SAM" id="MobiDB-lite"/>
    </source>
</evidence>
<accession>A0ABY7BZ10</accession>
<keyword evidence="3" id="KW-1185">Reference proteome</keyword>
<sequence length="72" mass="7613">MKVSGRAVGLGATRIGDIVVETVGAFASDELSAPGEEDQAEQAKILAGTRQPQPRARRVGDMPVGRRSEHID</sequence>